<evidence type="ECO:0000313" key="3">
    <source>
        <dbReference type="Proteomes" id="UP000827092"/>
    </source>
</evidence>
<reference evidence="2 3" key="1">
    <citation type="journal article" date="2022" name="Nat. Ecol. Evol.">
        <title>A masculinizing supergene underlies an exaggerated male reproductive morph in a spider.</title>
        <authorList>
            <person name="Hendrickx F."/>
            <person name="De Corte Z."/>
            <person name="Sonet G."/>
            <person name="Van Belleghem S.M."/>
            <person name="Kostlbacher S."/>
            <person name="Vangestel C."/>
        </authorList>
    </citation>
    <scope>NUCLEOTIDE SEQUENCE [LARGE SCALE GENOMIC DNA]</scope>
    <source>
        <strain evidence="2">W744_W776</strain>
    </source>
</reference>
<dbReference type="AlphaFoldDB" id="A0AAV6U3E8"/>
<sequence length="176" mass="19211">MFPKKNPKASQPRWEYQIVASPRKDHLKTKESFIKKTPTFLSLFVFCPPGSLKVGPPLDIRISKQTTLELNKVSKQTKVQTFTHLISPKTQPPSPPVKGGTNPLSSPSPPVHPISARGHVAPVPTARQTSVPHYFLSAGGCTTEADDGEKRTKTKTRRIISWGKGLANGGRASLLL</sequence>
<name>A0AAV6U3E8_9ARAC</name>
<protein>
    <submittedName>
        <fullName evidence="2">Uncharacterized protein</fullName>
    </submittedName>
</protein>
<dbReference type="Proteomes" id="UP000827092">
    <property type="component" value="Unassembled WGS sequence"/>
</dbReference>
<feature type="region of interest" description="Disordered" evidence="1">
    <location>
        <begin position="86"/>
        <end position="110"/>
    </location>
</feature>
<organism evidence="2 3">
    <name type="scientific">Oedothorax gibbosus</name>
    <dbReference type="NCBI Taxonomy" id="931172"/>
    <lineage>
        <taxon>Eukaryota</taxon>
        <taxon>Metazoa</taxon>
        <taxon>Ecdysozoa</taxon>
        <taxon>Arthropoda</taxon>
        <taxon>Chelicerata</taxon>
        <taxon>Arachnida</taxon>
        <taxon>Araneae</taxon>
        <taxon>Araneomorphae</taxon>
        <taxon>Entelegynae</taxon>
        <taxon>Araneoidea</taxon>
        <taxon>Linyphiidae</taxon>
        <taxon>Erigoninae</taxon>
        <taxon>Oedothorax</taxon>
    </lineage>
</organism>
<proteinExistence type="predicted"/>
<gene>
    <name evidence="2" type="ORF">JTE90_027222</name>
</gene>
<keyword evidence="3" id="KW-1185">Reference proteome</keyword>
<comment type="caution">
    <text evidence="2">The sequence shown here is derived from an EMBL/GenBank/DDBJ whole genome shotgun (WGS) entry which is preliminary data.</text>
</comment>
<evidence type="ECO:0000256" key="1">
    <source>
        <dbReference type="SAM" id="MobiDB-lite"/>
    </source>
</evidence>
<accession>A0AAV6U3E8</accession>
<dbReference type="EMBL" id="JAFNEN010000701">
    <property type="protein sequence ID" value="KAG8178353.1"/>
    <property type="molecule type" value="Genomic_DNA"/>
</dbReference>
<evidence type="ECO:0000313" key="2">
    <source>
        <dbReference type="EMBL" id="KAG8178353.1"/>
    </source>
</evidence>